<dbReference type="InterPro" id="IPR029044">
    <property type="entry name" value="Nucleotide-diphossugar_trans"/>
</dbReference>
<protein>
    <submittedName>
        <fullName evidence="16">Unplaced genomic scaffold supercont1.17, whole genome shotgun sequence</fullName>
    </submittedName>
</protein>
<evidence type="ECO:0000256" key="5">
    <source>
        <dbReference type="ARBA" id="ARBA00022679"/>
    </source>
</evidence>
<feature type="signal peptide" evidence="10">
    <location>
        <begin position="1"/>
        <end position="19"/>
    </location>
</feature>
<proteinExistence type="inferred from homology"/>
<feature type="domain" description="Glucosyltransferase 24 catalytic" evidence="15">
    <location>
        <begin position="1270"/>
        <end position="1535"/>
    </location>
</feature>
<dbReference type="GO" id="GO:0005788">
    <property type="term" value="C:endoplasmic reticulum lumen"/>
    <property type="evidence" value="ECO:0007669"/>
    <property type="project" value="UniProtKB-SubCell"/>
</dbReference>
<dbReference type="InterPro" id="IPR040497">
    <property type="entry name" value="Glyco_transf_24"/>
</dbReference>
<dbReference type="InterPro" id="IPR040694">
    <property type="entry name" value="UGGT_TRXL_2"/>
</dbReference>
<comment type="cofactor">
    <cofactor evidence="1">
        <name>Ca(2+)</name>
        <dbReference type="ChEBI" id="CHEBI:29108"/>
    </cofactor>
</comment>
<feature type="domain" description="UGGT thioredoxin-like" evidence="12">
    <location>
        <begin position="289"/>
        <end position="413"/>
    </location>
</feature>
<feature type="domain" description="UGGT thioredoxin-like" evidence="11">
    <location>
        <begin position="33"/>
        <end position="228"/>
    </location>
</feature>
<keyword evidence="5" id="KW-0808">Transferase</keyword>
<evidence type="ECO:0000259" key="15">
    <source>
        <dbReference type="Pfam" id="PF18404"/>
    </source>
</evidence>
<reference evidence="16 17" key="1">
    <citation type="submission" date="2015-01" db="EMBL/GenBank/DDBJ databases">
        <title>The Genome Sequence of Cryptococcus gattii Ram5.</title>
        <authorList>
            <consortium name="The Broad Institute Genomics Platform"/>
            <person name="Cuomo C."/>
            <person name="Litvintseva A."/>
            <person name="Chen Y."/>
            <person name="Heitman J."/>
            <person name="Sun S."/>
            <person name="Springer D."/>
            <person name="Dromer F."/>
            <person name="Young S."/>
            <person name="Zeng Q."/>
            <person name="Gargeya S."/>
            <person name="Abouelleil A."/>
            <person name="Alvarado L."/>
            <person name="Chapman S.B."/>
            <person name="Gainer-Dewar J."/>
            <person name="Goldberg J."/>
            <person name="Griggs A."/>
            <person name="Gujja S."/>
            <person name="Hansen M."/>
            <person name="Howarth C."/>
            <person name="Imamovic A."/>
            <person name="Larimer J."/>
            <person name="Murphy C."/>
            <person name="Naylor J."/>
            <person name="Pearson M."/>
            <person name="Priest M."/>
            <person name="Roberts A."/>
            <person name="Saif S."/>
            <person name="Shea T."/>
            <person name="Sykes S."/>
            <person name="Wortman J."/>
            <person name="Nusbaum C."/>
            <person name="Birren B."/>
        </authorList>
    </citation>
    <scope>NUCLEOTIDE SEQUENCE [LARGE SCALE GENOMIC DNA]</scope>
    <source>
        <strain evidence="16 17">Ram5</strain>
    </source>
</reference>
<dbReference type="PANTHER" id="PTHR11226">
    <property type="entry name" value="UDP-GLUCOSE GLYCOPROTEIN:GLUCOSYLTRANSFERASE"/>
    <property type="match status" value="1"/>
</dbReference>
<evidence type="ECO:0000256" key="4">
    <source>
        <dbReference type="ARBA" id="ARBA00006351"/>
    </source>
</evidence>
<feature type="domain" description="UGGT thioredoxin-like" evidence="13">
    <location>
        <begin position="423"/>
        <end position="683"/>
    </location>
</feature>
<dbReference type="InterPro" id="IPR040692">
    <property type="entry name" value="UGGT_TRXL_3"/>
</dbReference>
<comment type="pathway">
    <text evidence="3">Protein modification; protein glycosylation.</text>
</comment>
<dbReference type="Pfam" id="PF18401">
    <property type="entry name" value="Thioredoxin_13"/>
    <property type="match status" value="1"/>
</dbReference>
<dbReference type="FunFam" id="3.90.550.10:FF:000065">
    <property type="entry name" value="UDP-glucose:glycoprotein glucosyltransferase, putative"/>
    <property type="match status" value="1"/>
</dbReference>
<dbReference type="GO" id="GO:0018279">
    <property type="term" value="P:protein N-linked glycosylation via asparagine"/>
    <property type="evidence" value="ECO:0007669"/>
    <property type="project" value="TreeGrafter"/>
</dbReference>
<feature type="domain" description="UDP-glucose:glycoprotein glucosyltransferase thioredoxin-like" evidence="14">
    <location>
        <begin position="718"/>
        <end position="953"/>
    </location>
</feature>
<dbReference type="Proteomes" id="UP000053392">
    <property type="component" value="Unassembled WGS sequence"/>
</dbReference>
<gene>
    <name evidence="16" type="ORF">I313_05996</name>
</gene>
<comment type="subcellular location">
    <subcellularLocation>
        <location evidence="2">Endoplasmic reticulum lumen</location>
    </subcellularLocation>
</comment>
<evidence type="ECO:0000259" key="14">
    <source>
        <dbReference type="Pfam" id="PF18403"/>
    </source>
</evidence>
<dbReference type="InterPro" id="IPR009448">
    <property type="entry name" value="UDP-g_GGtrans"/>
</dbReference>
<dbReference type="GO" id="GO:0051082">
    <property type="term" value="F:unfolded protein binding"/>
    <property type="evidence" value="ECO:0007669"/>
    <property type="project" value="TreeGrafter"/>
</dbReference>
<feature type="chain" id="PRO_5002222804" evidence="10">
    <location>
        <begin position="20"/>
        <end position="1585"/>
    </location>
</feature>
<evidence type="ECO:0000256" key="7">
    <source>
        <dbReference type="ARBA" id="ARBA00022824"/>
    </source>
</evidence>
<dbReference type="InterPro" id="IPR040525">
    <property type="entry name" value="UGGT_TRXL_4"/>
</dbReference>
<organism evidence="16 17">
    <name type="scientific">Cryptococcus deuterogattii Ram5</name>
    <dbReference type="NCBI Taxonomy" id="1296110"/>
    <lineage>
        <taxon>Eukaryota</taxon>
        <taxon>Fungi</taxon>
        <taxon>Dikarya</taxon>
        <taxon>Basidiomycota</taxon>
        <taxon>Agaricomycotina</taxon>
        <taxon>Tremellomycetes</taxon>
        <taxon>Tremellales</taxon>
        <taxon>Cryptococcaceae</taxon>
        <taxon>Cryptococcus</taxon>
        <taxon>Cryptococcus gattii species complex</taxon>
    </lineage>
</organism>
<dbReference type="CDD" id="cd06432">
    <property type="entry name" value="GT8_HUGT1_C_like"/>
    <property type="match status" value="1"/>
</dbReference>
<dbReference type="OrthoDB" id="27683at2759"/>
<dbReference type="PANTHER" id="PTHR11226:SF0">
    <property type="entry name" value="UDP-GLUCOSE:GLYCOPROTEIN GLUCOSYLTRANSFERASE"/>
    <property type="match status" value="1"/>
</dbReference>
<dbReference type="GO" id="GO:0036503">
    <property type="term" value="P:ERAD pathway"/>
    <property type="evidence" value="ECO:0007669"/>
    <property type="project" value="TreeGrafter"/>
</dbReference>
<dbReference type="Pfam" id="PF18404">
    <property type="entry name" value="Glyco_transf_24"/>
    <property type="match status" value="1"/>
</dbReference>
<evidence type="ECO:0000256" key="1">
    <source>
        <dbReference type="ARBA" id="ARBA00001913"/>
    </source>
</evidence>
<dbReference type="Gene3D" id="3.90.550.10">
    <property type="entry name" value="Spore Coat Polysaccharide Biosynthesis Protein SpsA, Chain A"/>
    <property type="match status" value="1"/>
</dbReference>
<comment type="similarity">
    <text evidence="4">Belongs to the glycosyltransferase 8 family.</text>
</comment>
<dbReference type="Pfam" id="PF06427">
    <property type="entry name" value="UDP-g_GGTase"/>
    <property type="match status" value="1"/>
</dbReference>
<keyword evidence="6 10" id="KW-0732">Signal</keyword>
<dbReference type="HOGENOM" id="CLU_002668_1_0_1"/>
<feature type="region of interest" description="Disordered" evidence="9">
    <location>
        <begin position="1547"/>
        <end position="1585"/>
    </location>
</feature>
<dbReference type="Pfam" id="PF18403">
    <property type="entry name" value="Thioredoxin_15"/>
    <property type="match status" value="1"/>
</dbReference>
<accession>A0A0D0US27</accession>
<dbReference type="Pfam" id="PF18400">
    <property type="entry name" value="Thioredoxin_12"/>
    <property type="match status" value="1"/>
</dbReference>
<evidence type="ECO:0000256" key="9">
    <source>
        <dbReference type="SAM" id="MobiDB-lite"/>
    </source>
</evidence>
<evidence type="ECO:0000256" key="2">
    <source>
        <dbReference type="ARBA" id="ARBA00004319"/>
    </source>
</evidence>
<evidence type="ECO:0000313" key="17">
    <source>
        <dbReference type="Proteomes" id="UP000053392"/>
    </source>
</evidence>
<evidence type="ECO:0000259" key="12">
    <source>
        <dbReference type="Pfam" id="PF18401"/>
    </source>
</evidence>
<evidence type="ECO:0000256" key="6">
    <source>
        <dbReference type="ARBA" id="ARBA00022729"/>
    </source>
</evidence>
<keyword evidence="8" id="KW-0325">Glycoprotein</keyword>
<evidence type="ECO:0000256" key="3">
    <source>
        <dbReference type="ARBA" id="ARBA00004922"/>
    </source>
</evidence>
<dbReference type="InterPro" id="IPR040693">
    <property type="entry name" value="UGGT_TRXL_1"/>
</dbReference>
<dbReference type="GO" id="GO:0003980">
    <property type="term" value="F:UDP-glucose:glycoprotein glucosyltransferase activity"/>
    <property type="evidence" value="ECO:0007669"/>
    <property type="project" value="InterPro"/>
</dbReference>
<evidence type="ECO:0000259" key="13">
    <source>
        <dbReference type="Pfam" id="PF18402"/>
    </source>
</evidence>
<evidence type="ECO:0000256" key="10">
    <source>
        <dbReference type="SAM" id="SignalP"/>
    </source>
</evidence>
<evidence type="ECO:0000256" key="8">
    <source>
        <dbReference type="ARBA" id="ARBA00023180"/>
    </source>
</evidence>
<dbReference type="UniPathway" id="UPA00378"/>
<evidence type="ECO:0000313" key="16">
    <source>
        <dbReference type="EMBL" id="KIR38001.1"/>
    </source>
</evidence>
<name>A0A0D0US27_9TREE</name>
<evidence type="ECO:0000259" key="11">
    <source>
        <dbReference type="Pfam" id="PF18400"/>
    </source>
</evidence>
<sequence>MRANTVALALTASAIAAWASPPVRVSLQTGWAAPPLVLEILEIVYDEYPSSYFPLLHLLSSLPVNSTDESILSSTLDLIQAYSLLPSPSSLSTFHFALSLHSTAPRIEAEYNWYNSAVKGQENQLGVEGCEGWVEWRGKGFCDVDGLRRDMELSIEEGTHKIDQKHHSLPFDHTSPSVSSTSSSPRAIFYYVPSASTSNELLGYLDHHASQYPEFTYTVRYQPPLSHEAREPLSLSGWGAEMALKKMDYLVVDDRATENTSFQYESDEMTRDESSIFAHVFGDDPWGDQATPLTPAEIRDIGLKAATLIMSSDDPISALTHLSQDFPKYSAALARQIVVPEDIQSKGRTIAVRGKAKEAIYINGKPFDRDLNAYALLKALRDERQLTVSLTSLGLTPKQSIDLLADPVVGQGQVEDDMGEGLVDASDRIEGGDVIVYWNDIEKDKRYQNWPIHPQGYMRPVYPGQFHTVRRNTFNLIFALDLSRISSLELIVHSISNMIQRGLPIRFGIVPVFEPGQQDDISLQMAKVFWYSVKTFGRRSTRDFLAAIIDAIPRQPNNLAPLVTDDLLRKGYEALSATSEKASLAFDDVLASEDWDHRIEKTGNYLKRLLITKKDAENGGMFMNGRFTPNAPTWPNIVTQEMQSQLSFIQEQASLVMLDAIPEDISTMFYDLPATSKRRSSLVIPVGDNKLKAFNLVDLFGNEGIEGKLSGEFVYPNGERGTPVTMWIIGDLDSSEGLETVKNGLQHLQTPQCASRLGFIHVPPAPNQSSCPAGQYCFSTVLYQILSQNALSLAKPSDLLELISDVQHSIKTNLEKDGEIKVGNQKVDDCGTTFTLSPEDQRRYYEAKPLHGMTFGGWAAGDIAAASEFWKAGTQIAGKLGIRGGVHLLANGRLVGPITPLTFPLDDYDALEAYEHRKRVKPIIDVLKTMYDDITVFDRPTFANLISKVSSVVTTAYKPLDAEGIFAPTQSTRTRYYEKLDYGAMSFKLGDEDMSLLKVAVVVDPLSEQAQKWSPLIQSLSEMDHLCVSVYLEPEALMEEVKLKRFYRTSIPSKLTFDVDGAAIAPGLTFNNLPSNPIYTLGLDTPPSWIVSPRTSPYDLDNLLLSSISSPVSVTFQLKQLLIEGHARESGNIPPRGLQLQLKTLSGDIAADTQVMANLGYLQFRATPGYYTLSIRPGRGEEVFNLESVGAEGWDSPLVEEVGDGVSLGSFDGKTIYPKFARKEGMEKADVLQESVATPEGLVKQVYSRMKSMIGLSTSVTPIKTEHADINIFTVASGLLYERFASIMILSVMKHTNSSVKFWFIENFLSPTFIAFIPKLAEEYGFQYEFVTYKWPHWLRAQTEKQRIIWAYKILFLDVLFPMSLDKVIFVDADQIVRTDMKELVDVDLHGRVYGYAPMGNSRKEMEGFRFWKSGYWKEALRGRPYHISALYVVDLKKFRQLATGDRLRGQYHALSADPNSLANLDQDLPNSMQDQIPIWTLDQEWLWCQTWCSDESLATAKTIDLCQNPLTKEPKLVRARQIPEWDVYDQEIAAFAARVSDEGEESGALAVSVDDLASEGQVSGVEEKEVETKRGTDGHIEDEL</sequence>
<dbReference type="Pfam" id="PF18402">
    <property type="entry name" value="Thioredoxin_14"/>
    <property type="match status" value="1"/>
</dbReference>
<dbReference type="EMBL" id="KN847912">
    <property type="protein sequence ID" value="KIR38001.1"/>
    <property type="molecule type" value="Genomic_DNA"/>
</dbReference>
<feature type="compositionally biased region" description="Basic and acidic residues" evidence="9">
    <location>
        <begin position="1566"/>
        <end position="1585"/>
    </location>
</feature>
<dbReference type="SUPFAM" id="SSF53448">
    <property type="entry name" value="Nucleotide-diphospho-sugar transferases"/>
    <property type="match status" value="1"/>
</dbReference>
<keyword evidence="7" id="KW-0256">Endoplasmic reticulum</keyword>
<keyword evidence="17" id="KW-1185">Reference proteome</keyword>